<evidence type="ECO:0008006" key="3">
    <source>
        <dbReference type="Google" id="ProtNLM"/>
    </source>
</evidence>
<proteinExistence type="predicted"/>
<dbReference type="InterPro" id="IPR009003">
    <property type="entry name" value="Peptidase_S1_PA"/>
</dbReference>
<dbReference type="SUPFAM" id="SSF50494">
    <property type="entry name" value="Trypsin-like serine proteases"/>
    <property type="match status" value="1"/>
</dbReference>
<accession>A0ABD1DM55</accession>
<protein>
    <recommendedName>
        <fullName evidence="3">Peptidase S1 domain-containing protein</fullName>
    </recommendedName>
</protein>
<dbReference type="Proteomes" id="UP001562425">
    <property type="component" value="Unassembled WGS sequence"/>
</dbReference>
<organism evidence="1 2">
    <name type="scientific">Culex pipiens pipiens</name>
    <name type="common">Northern house mosquito</name>
    <dbReference type="NCBI Taxonomy" id="38569"/>
    <lineage>
        <taxon>Eukaryota</taxon>
        <taxon>Metazoa</taxon>
        <taxon>Ecdysozoa</taxon>
        <taxon>Arthropoda</taxon>
        <taxon>Hexapoda</taxon>
        <taxon>Insecta</taxon>
        <taxon>Pterygota</taxon>
        <taxon>Neoptera</taxon>
        <taxon>Endopterygota</taxon>
        <taxon>Diptera</taxon>
        <taxon>Nematocera</taxon>
        <taxon>Culicoidea</taxon>
        <taxon>Culicidae</taxon>
        <taxon>Culicinae</taxon>
        <taxon>Culicini</taxon>
        <taxon>Culex</taxon>
        <taxon>Culex</taxon>
    </lineage>
</organism>
<gene>
    <name evidence="1" type="ORF">pipiens_008171</name>
</gene>
<name>A0ABD1DM55_CULPP</name>
<evidence type="ECO:0000313" key="2">
    <source>
        <dbReference type="Proteomes" id="UP001562425"/>
    </source>
</evidence>
<comment type="caution">
    <text evidence="1">The sequence shown here is derived from an EMBL/GenBank/DDBJ whole genome shotgun (WGS) entry which is preliminary data.</text>
</comment>
<dbReference type="InterPro" id="IPR043504">
    <property type="entry name" value="Peptidase_S1_PA_chymotrypsin"/>
</dbReference>
<dbReference type="Gene3D" id="2.40.10.10">
    <property type="entry name" value="Trypsin-like serine proteases"/>
    <property type="match status" value="1"/>
</dbReference>
<dbReference type="AlphaFoldDB" id="A0ABD1DM55"/>
<dbReference type="EMBL" id="JBEHCU010005529">
    <property type="protein sequence ID" value="KAL1399494.1"/>
    <property type="molecule type" value="Genomic_DNA"/>
</dbReference>
<evidence type="ECO:0000313" key="1">
    <source>
        <dbReference type="EMBL" id="KAL1399494.1"/>
    </source>
</evidence>
<sequence>MIVNNRYVVTAANCVVEEVEKKERTLISFCLGLGEQGGEKICANPPVDVALEERIPHPGWLGQTLSSLTDCRCQNL</sequence>
<reference evidence="1 2" key="1">
    <citation type="submission" date="2024-05" db="EMBL/GenBank/DDBJ databases">
        <title>Culex pipiens pipiens assembly and annotation.</title>
        <authorList>
            <person name="Alout H."/>
            <person name="Durand T."/>
        </authorList>
    </citation>
    <scope>NUCLEOTIDE SEQUENCE [LARGE SCALE GENOMIC DNA]</scope>
    <source>
        <strain evidence="1">HA-2024</strain>
        <tissue evidence="1">Whole body</tissue>
    </source>
</reference>
<keyword evidence="2" id="KW-1185">Reference proteome</keyword>